<name>A0A502GRH0_9GAMM</name>
<dbReference type="RefSeq" id="WP_140470638.1">
    <property type="nucleotide sequence ID" value="NZ_RCZD01000002.1"/>
</dbReference>
<proteinExistence type="predicted"/>
<protein>
    <submittedName>
        <fullName evidence="1">Conjugal transfer protein TraB</fullName>
    </submittedName>
</protein>
<dbReference type="EMBL" id="RCZD01000002">
    <property type="protein sequence ID" value="TPG64122.1"/>
    <property type="molecule type" value="Genomic_DNA"/>
</dbReference>
<dbReference type="CDD" id="cd14789">
    <property type="entry name" value="Tiki"/>
    <property type="match status" value="1"/>
</dbReference>
<organism evidence="1 2">
    <name type="scientific">Ewingella americana</name>
    <dbReference type="NCBI Taxonomy" id="41202"/>
    <lineage>
        <taxon>Bacteria</taxon>
        <taxon>Pseudomonadati</taxon>
        <taxon>Pseudomonadota</taxon>
        <taxon>Gammaproteobacteria</taxon>
        <taxon>Enterobacterales</taxon>
        <taxon>Yersiniaceae</taxon>
        <taxon>Ewingella</taxon>
    </lineage>
</organism>
<reference evidence="1 2" key="1">
    <citation type="journal article" date="2019" name="Environ. Microbiol.">
        <title>Species interactions and distinct microbial communities in high Arctic permafrost affected cryosols are associated with the CH4 and CO2 gas fluxes.</title>
        <authorList>
            <person name="Altshuler I."/>
            <person name="Hamel J."/>
            <person name="Turney S."/>
            <person name="Magnuson E."/>
            <person name="Levesque R."/>
            <person name="Greer C."/>
            <person name="Whyte L.G."/>
        </authorList>
    </citation>
    <scope>NUCLEOTIDE SEQUENCE [LARGE SCALE GENOMIC DNA]</scope>
    <source>
        <strain evidence="1 2">E4</strain>
    </source>
</reference>
<comment type="caution">
    <text evidence="1">The sequence shown here is derived from an EMBL/GenBank/DDBJ whole genome shotgun (WGS) entry which is preliminary data.</text>
</comment>
<gene>
    <name evidence="1" type="ORF">EAH77_04690</name>
</gene>
<dbReference type="PANTHER" id="PTHR40590:SF1">
    <property type="entry name" value="CYTOPLASMIC PROTEIN"/>
    <property type="match status" value="1"/>
</dbReference>
<dbReference type="AlphaFoldDB" id="A0A502GRH0"/>
<dbReference type="OrthoDB" id="357294at2"/>
<evidence type="ECO:0000313" key="1">
    <source>
        <dbReference type="EMBL" id="TPG64122.1"/>
    </source>
</evidence>
<dbReference type="PANTHER" id="PTHR40590">
    <property type="entry name" value="CYTOPLASMIC PROTEIN-RELATED"/>
    <property type="match status" value="1"/>
</dbReference>
<evidence type="ECO:0000313" key="2">
    <source>
        <dbReference type="Proteomes" id="UP000317663"/>
    </source>
</evidence>
<accession>A0A502GRH0</accession>
<keyword evidence="2" id="KW-1185">Reference proteome</keyword>
<dbReference type="Proteomes" id="UP000317663">
    <property type="component" value="Unassembled WGS sequence"/>
</dbReference>
<dbReference type="InterPro" id="IPR047111">
    <property type="entry name" value="YbaP-like"/>
</dbReference>
<dbReference type="Pfam" id="PF01963">
    <property type="entry name" value="TraB_PrgY_gumN"/>
    <property type="match status" value="1"/>
</dbReference>
<sequence length="269" mass="30251">MGHIFYQLARWLGLLSPAEYHYPAIDVQLPGDRHLHLVGSIHMGTIDMQPLPELLIKRLTQADALIVEADISGAEAPFGDAEDLPPLAERLTAQQYQQVESLCDELGTPVYSIDAMPCWHVALMLQAGQAQRLGLRGEYGIDYQLLQAASQQQKKVIELEGAQEQLALLKQLPEDGRALLDDTLTHWHTNARLLQTMISWWLESQPSQPIEQLPNTFSNELYDVLMHQRNQRWKQQLNALPAGNYVVAVGALHLYGEGNLPDLLQEGKR</sequence>
<dbReference type="InterPro" id="IPR002816">
    <property type="entry name" value="TraB/PrgY/GumN_fam"/>
</dbReference>